<accession>A0AA42H384</accession>
<dbReference type="AlphaFoldDB" id="A0AA42H384"/>
<protein>
    <submittedName>
        <fullName evidence="1">Uncharacterized protein</fullName>
    </submittedName>
</protein>
<comment type="caution">
    <text evidence="1">The sequence shown here is derived from an EMBL/GenBank/DDBJ whole genome shotgun (WGS) entry which is preliminary data.</text>
</comment>
<organism evidence="1 2">
    <name type="scientific">Brucella intermedia GD04153</name>
    <dbReference type="NCBI Taxonomy" id="2975438"/>
    <lineage>
        <taxon>Bacteria</taxon>
        <taxon>Pseudomonadati</taxon>
        <taxon>Pseudomonadota</taxon>
        <taxon>Alphaproteobacteria</taxon>
        <taxon>Hyphomicrobiales</taxon>
        <taxon>Brucellaceae</taxon>
        <taxon>Brucella/Ochrobactrum group</taxon>
        <taxon>Brucella</taxon>
    </lineage>
</organism>
<name>A0AA42H384_9HYPH</name>
<evidence type="ECO:0000313" key="1">
    <source>
        <dbReference type="EMBL" id="MDH0125772.1"/>
    </source>
</evidence>
<reference evidence="1" key="1">
    <citation type="submission" date="2022-09" db="EMBL/GenBank/DDBJ databases">
        <title>Intensive care unit water sources are persistently colonized with multi-drug resistant bacteria and are the site of extensive horizontal gene transfer of antibiotic resistance genes.</title>
        <authorList>
            <person name="Diorio-Toth L."/>
        </authorList>
    </citation>
    <scope>NUCLEOTIDE SEQUENCE</scope>
    <source>
        <strain evidence="1">GD04153</strain>
    </source>
</reference>
<evidence type="ECO:0000313" key="2">
    <source>
        <dbReference type="Proteomes" id="UP001158087"/>
    </source>
</evidence>
<sequence>MKPDRLSIAAEIERLIDMLDQMDDDPDLELEPLEEQYDTEADLTWTNGYAPDWFVIAERSRRKAKSIQ</sequence>
<dbReference type="EMBL" id="JAODYY010000008">
    <property type="protein sequence ID" value="MDH0125772.1"/>
    <property type="molecule type" value="Genomic_DNA"/>
</dbReference>
<gene>
    <name evidence="1" type="ORF">N7376_17355</name>
</gene>
<proteinExistence type="predicted"/>
<dbReference type="Proteomes" id="UP001158087">
    <property type="component" value="Unassembled WGS sequence"/>
</dbReference>